<dbReference type="PANTHER" id="PTHR30151">
    <property type="entry name" value="ALKANE SULFONATE ABC TRANSPORTER-RELATED, MEMBRANE SUBUNIT"/>
    <property type="match status" value="1"/>
</dbReference>
<sequence>MARTSPRVSRLWSLSGIALLLLLWEAGHRAYGPLVLPGLDDTAVALWRMLREGAVGPELARTAGHAGLGWVAGALAGIAAGTLAGLRQDAQRALQPVAVVLLGIPAIAWVVLAILWFGGYWAVVFTVAVATGPLVFAAAVSGVQSLDGGLIRMARVFRVPLAVRIVHMHVPNMLVHVFPALAATLAMSWKVAVMAELLAGAGGIGDGLATARAHVDTAAMMAWVMVVVGVLIVVDLALIQPLQRRAFPWRDDGRGAAP</sequence>
<accession>A0A4R2KKI4</accession>
<dbReference type="InterPro" id="IPR000515">
    <property type="entry name" value="MetI-like"/>
</dbReference>
<feature type="transmembrane region" description="Helical" evidence="7">
    <location>
        <begin position="123"/>
        <end position="143"/>
    </location>
</feature>
<dbReference type="CDD" id="cd06261">
    <property type="entry name" value="TM_PBP2"/>
    <property type="match status" value="1"/>
</dbReference>
<evidence type="ECO:0000256" key="5">
    <source>
        <dbReference type="ARBA" id="ARBA00022989"/>
    </source>
</evidence>
<feature type="domain" description="ABC transmembrane type-1" evidence="8">
    <location>
        <begin position="59"/>
        <end position="238"/>
    </location>
</feature>
<dbReference type="SUPFAM" id="SSF161098">
    <property type="entry name" value="MetI-like"/>
    <property type="match status" value="1"/>
</dbReference>
<evidence type="ECO:0000313" key="10">
    <source>
        <dbReference type="Proteomes" id="UP000295142"/>
    </source>
</evidence>
<dbReference type="EMBL" id="SLWW01000001">
    <property type="protein sequence ID" value="TCO74173.1"/>
    <property type="molecule type" value="Genomic_DNA"/>
</dbReference>
<feature type="transmembrane region" description="Helical" evidence="7">
    <location>
        <begin position="67"/>
        <end position="86"/>
    </location>
</feature>
<keyword evidence="4 7" id="KW-0812">Transmembrane</keyword>
<evidence type="ECO:0000256" key="2">
    <source>
        <dbReference type="ARBA" id="ARBA00022448"/>
    </source>
</evidence>
<reference evidence="9 10" key="1">
    <citation type="submission" date="2019-03" db="EMBL/GenBank/DDBJ databases">
        <title>Genomic Encyclopedia of Type Strains, Phase IV (KMG-IV): sequencing the most valuable type-strain genomes for metagenomic binning, comparative biology and taxonomic classification.</title>
        <authorList>
            <person name="Goeker M."/>
        </authorList>
    </citation>
    <scope>NUCLEOTIDE SEQUENCE [LARGE SCALE GENOMIC DNA]</scope>
    <source>
        <strain evidence="9 10">DSM 4868</strain>
    </source>
</reference>
<name>A0A4R2KKI4_9RHOB</name>
<proteinExistence type="inferred from homology"/>
<dbReference type="PANTHER" id="PTHR30151:SF38">
    <property type="entry name" value="ALIPHATIC SULFONATES TRANSPORT PERMEASE PROTEIN SSUC-RELATED"/>
    <property type="match status" value="1"/>
</dbReference>
<keyword evidence="3" id="KW-1003">Cell membrane</keyword>
<dbReference type="InterPro" id="IPR035906">
    <property type="entry name" value="MetI-like_sf"/>
</dbReference>
<comment type="subcellular location">
    <subcellularLocation>
        <location evidence="1 7">Cell membrane</location>
        <topology evidence="1 7">Multi-pass membrane protein</topology>
    </subcellularLocation>
</comment>
<evidence type="ECO:0000313" key="9">
    <source>
        <dbReference type="EMBL" id="TCO74173.1"/>
    </source>
</evidence>
<comment type="caution">
    <text evidence="9">The sequence shown here is derived from an EMBL/GenBank/DDBJ whole genome shotgun (WGS) entry which is preliminary data.</text>
</comment>
<dbReference type="Pfam" id="PF00528">
    <property type="entry name" value="BPD_transp_1"/>
    <property type="match status" value="1"/>
</dbReference>
<gene>
    <name evidence="9" type="ORF">EV655_101334</name>
</gene>
<dbReference type="RefSeq" id="WP_132540781.1">
    <property type="nucleotide sequence ID" value="NZ_SLWW01000001.1"/>
</dbReference>
<evidence type="ECO:0000256" key="1">
    <source>
        <dbReference type="ARBA" id="ARBA00004651"/>
    </source>
</evidence>
<evidence type="ECO:0000256" key="6">
    <source>
        <dbReference type="ARBA" id="ARBA00023136"/>
    </source>
</evidence>
<dbReference type="Proteomes" id="UP000295142">
    <property type="component" value="Unassembled WGS sequence"/>
</dbReference>
<keyword evidence="5 7" id="KW-1133">Transmembrane helix</keyword>
<organism evidence="9 10">
    <name type="scientific">Rhodovulum euryhalinum</name>
    <dbReference type="NCBI Taxonomy" id="35805"/>
    <lineage>
        <taxon>Bacteria</taxon>
        <taxon>Pseudomonadati</taxon>
        <taxon>Pseudomonadota</taxon>
        <taxon>Alphaproteobacteria</taxon>
        <taxon>Rhodobacterales</taxon>
        <taxon>Paracoccaceae</taxon>
        <taxon>Rhodovulum</taxon>
    </lineage>
</organism>
<comment type="similarity">
    <text evidence="7">Belongs to the binding-protein-dependent transport system permease family.</text>
</comment>
<keyword evidence="2 7" id="KW-0813">Transport</keyword>
<evidence type="ECO:0000256" key="4">
    <source>
        <dbReference type="ARBA" id="ARBA00022692"/>
    </source>
</evidence>
<dbReference type="GO" id="GO:0055085">
    <property type="term" value="P:transmembrane transport"/>
    <property type="evidence" value="ECO:0007669"/>
    <property type="project" value="InterPro"/>
</dbReference>
<feature type="transmembrane region" description="Helical" evidence="7">
    <location>
        <begin position="98"/>
        <end position="117"/>
    </location>
</feature>
<dbReference type="GO" id="GO:0005886">
    <property type="term" value="C:plasma membrane"/>
    <property type="evidence" value="ECO:0007669"/>
    <property type="project" value="UniProtKB-SubCell"/>
</dbReference>
<evidence type="ECO:0000259" key="8">
    <source>
        <dbReference type="PROSITE" id="PS50928"/>
    </source>
</evidence>
<dbReference type="Gene3D" id="1.10.3720.10">
    <property type="entry name" value="MetI-like"/>
    <property type="match status" value="1"/>
</dbReference>
<keyword evidence="10" id="KW-1185">Reference proteome</keyword>
<dbReference type="OrthoDB" id="9799271at2"/>
<feature type="transmembrane region" description="Helical" evidence="7">
    <location>
        <begin position="218"/>
        <end position="239"/>
    </location>
</feature>
<feature type="transmembrane region" description="Helical" evidence="7">
    <location>
        <begin position="174"/>
        <end position="198"/>
    </location>
</feature>
<evidence type="ECO:0000256" key="3">
    <source>
        <dbReference type="ARBA" id="ARBA00022475"/>
    </source>
</evidence>
<dbReference type="AlphaFoldDB" id="A0A4R2KKI4"/>
<dbReference type="PROSITE" id="PS50928">
    <property type="entry name" value="ABC_TM1"/>
    <property type="match status" value="1"/>
</dbReference>
<protein>
    <submittedName>
        <fullName evidence="9">NitT/TauT family transport system permease protein</fullName>
    </submittedName>
</protein>
<evidence type="ECO:0000256" key="7">
    <source>
        <dbReference type="RuleBase" id="RU363032"/>
    </source>
</evidence>
<keyword evidence="6 7" id="KW-0472">Membrane</keyword>